<evidence type="ECO:0000313" key="1">
    <source>
        <dbReference type="EMBL" id="RED75693.1"/>
    </source>
</evidence>
<keyword evidence="2" id="KW-1185">Reference proteome</keyword>
<gene>
    <name evidence="1" type="ORF">DFP98_11454</name>
</gene>
<dbReference type="Proteomes" id="UP000256977">
    <property type="component" value="Unassembled WGS sequence"/>
</dbReference>
<dbReference type="OrthoDB" id="2616460at2"/>
<sequence>MKYANETLAIRRDNMKKTIWFLSLVVVLLCSGLAYSIRLNVMNKDDDLQGIVLRKFDQTALNRMNILYERFLDNKDDYLMIIGPSIDTGPVITNINSNGKEIVWINDTSRDVYTNGAVEVYKCNKLNRVEEDERTVFSVSNCEGYLENDLKGSIVFPNK</sequence>
<dbReference type="AlphaFoldDB" id="A0A3D9JNN5"/>
<reference evidence="1 2" key="1">
    <citation type="submission" date="2018-07" db="EMBL/GenBank/DDBJ databases">
        <title>Genomic Encyclopedia of Type Strains, Phase III (KMG-III): the genomes of soil and plant-associated and newly described type strains.</title>
        <authorList>
            <person name="Whitman W."/>
        </authorList>
    </citation>
    <scope>NUCLEOTIDE SEQUENCE [LARGE SCALE GENOMIC DNA]</scope>
    <source>
        <strain evidence="1 2">CECT 7287</strain>
    </source>
</reference>
<name>A0A3D9JNN5_9BACL</name>
<accession>A0A3D9JNN5</accession>
<comment type="caution">
    <text evidence="1">The sequence shown here is derived from an EMBL/GenBank/DDBJ whole genome shotgun (WGS) entry which is preliminary data.</text>
</comment>
<proteinExistence type="predicted"/>
<dbReference type="EMBL" id="QRDZ01000014">
    <property type="protein sequence ID" value="RED75693.1"/>
    <property type="molecule type" value="Genomic_DNA"/>
</dbReference>
<evidence type="ECO:0000313" key="2">
    <source>
        <dbReference type="Proteomes" id="UP000256977"/>
    </source>
</evidence>
<organism evidence="1 2">
    <name type="scientific">Cohnella phaseoli</name>
    <dbReference type="NCBI Taxonomy" id="456490"/>
    <lineage>
        <taxon>Bacteria</taxon>
        <taxon>Bacillati</taxon>
        <taxon>Bacillota</taxon>
        <taxon>Bacilli</taxon>
        <taxon>Bacillales</taxon>
        <taxon>Paenibacillaceae</taxon>
        <taxon>Cohnella</taxon>
    </lineage>
</organism>
<protein>
    <submittedName>
        <fullName evidence="1">Uncharacterized protein DUF4362</fullName>
    </submittedName>
</protein>